<sequence length="172" mass="19674">MKKKRFSFIVWAGLIMILAACGNDKAQPVAINEATDTCETCNMAVIDNQHATQIILENGKSMVFDDLGCMYEWITKHENEKIDAEFVRDYHDKEWILVDDATYVYNQSLKTPMAYHVISFKDKATAEDFAAKNEGSEIMTAKNLADHDWKSNHDKEDHSHTHDENDGHSHSH</sequence>
<gene>
    <name evidence="3" type="ORF">AC625_10870</name>
</gene>
<evidence type="ECO:0000313" key="3">
    <source>
        <dbReference type="EMBL" id="KMY49956.1"/>
    </source>
</evidence>
<dbReference type="SUPFAM" id="SSF160387">
    <property type="entry name" value="NosL/MerB-like"/>
    <property type="match status" value="1"/>
</dbReference>
<accession>A0A0K9GTJ0</accession>
<dbReference type="RefSeq" id="WP_049681309.1">
    <property type="nucleotide sequence ID" value="NZ_LFZW01000001.1"/>
</dbReference>
<dbReference type="OrthoDB" id="9792749at2"/>
<protein>
    <submittedName>
        <fullName evidence="3">Lipoprotein</fullName>
    </submittedName>
</protein>
<proteinExistence type="predicted"/>
<dbReference type="PATRIC" id="fig|1679170.3.peg.2435"/>
<feature type="signal peptide" evidence="2">
    <location>
        <begin position="1"/>
        <end position="26"/>
    </location>
</feature>
<evidence type="ECO:0000256" key="1">
    <source>
        <dbReference type="SAM" id="MobiDB-lite"/>
    </source>
</evidence>
<dbReference type="Proteomes" id="UP000037146">
    <property type="component" value="Unassembled WGS sequence"/>
</dbReference>
<reference evidence="4" key="1">
    <citation type="submission" date="2015-07" db="EMBL/GenBank/DDBJ databases">
        <title>Genome sequencing project for genomic taxonomy and phylogenomics of Bacillus-like bacteria.</title>
        <authorList>
            <person name="Liu B."/>
            <person name="Wang J."/>
            <person name="Zhu Y."/>
            <person name="Liu G."/>
            <person name="Chen Q."/>
            <person name="Chen Z."/>
            <person name="Lan J."/>
            <person name="Che J."/>
            <person name="Ge C."/>
            <person name="Shi H."/>
            <person name="Pan Z."/>
            <person name="Liu X."/>
        </authorList>
    </citation>
    <scope>NUCLEOTIDE SEQUENCE [LARGE SCALE GENOMIC DNA]</scope>
    <source>
        <strain evidence="4">FJAT-27997</strain>
    </source>
</reference>
<dbReference type="EMBL" id="LFZW01000001">
    <property type="protein sequence ID" value="KMY49956.1"/>
    <property type="molecule type" value="Genomic_DNA"/>
</dbReference>
<dbReference type="PANTHER" id="PTHR41247:SF1">
    <property type="entry name" value="HTH-TYPE TRANSCRIPTIONAL REPRESSOR YCNK"/>
    <property type="match status" value="1"/>
</dbReference>
<feature type="region of interest" description="Disordered" evidence="1">
    <location>
        <begin position="149"/>
        <end position="172"/>
    </location>
</feature>
<name>A0A0K9GTJ0_9BACI</name>
<dbReference type="AlphaFoldDB" id="A0A0K9GTJ0"/>
<feature type="chain" id="PRO_5005524599" evidence="2">
    <location>
        <begin position="27"/>
        <end position="172"/>
    </location>
</feature>
<organism evidence="3 4">
    <name type="scientific">Peribacillus loiseleuriae</name>
    <dbReference type="NCBI Taxonomy" id="1679170"/>
    <lineage>
        <taxon>Bacteria</taxon>
        <taxon>Bacillati</taxon>
        <taxon>Bacillota</taxon>
        <taxon>Bacilli</taxon>
        <taxon>Bacillales</taxon>
        <taxon>Bacillaceae</taxon>
        <taxon>Peribacillus</taxon>
    </lineage>
</organism>
<evidence type="ECO:0000313" key="4">
    <source>
        <dbReference type="Proteomes" id="UP000037146"/>
    </source>
</evidence>
<comment type="caution">
    <text evidence="3">The sequence shown here is derived from an EMBL/GenBank/DDBJ whole genome shotgun (WGS) entry which is preliminary data.</text>
</comment>
<keyword evidence="2" id="KW-0732">Signal</keyword>
<dbReference type="PANTHER" id="PTHR41247">
    <property type="entry name" value="HTH-TYPE TRANSCRIPTIONAL REPRESSOR YCNK"/>
    <property type="match status" value="1"/>
</dbReference>
<dbReference type="Pfam" id="PF05573">
    <property type="entry name" value="NosL"/>
    <property type="match status" value="1"/>
</dbReference>
<dbReference type="STRING" id="1679170.AC625_10870"/>
<dbReference type="InterPro" id="IPR008719">
    <property type="entry name" value="N2O_reductase_NosL"/>
</dbReference>
<evidence type="ECO:0000256" key="2">
    <source>
        <dbReference type="SAM" id="SignalP"/>
    </source>
</evidence>
<dbReference type="Gene3D" id="3.30.70.2050">
    <property type="match status" value="1"/>
</dbReference>
<dbReference type="PROSITE" id="PS51257">
    <property type="entry name" value="PROKAR_LIPOPROTEIN"/>
    <property type="match status" value="1"/>
</dbReference>
<keyword evidence="4" id="KW-1185">Reference proteome</keyword>
<keyword evidence="3" id="KW-0449">Lipoprotein</keyword>